<evidence type="ECO:0000256" key="1">
    <source>
        <dbReference type="ARBA" id="ARBA00006525"/>
    </source>
</evidence>
<evidence type="ECO:0000313" key="5">
    <source>
        <dbReference type="Proteomes" id="UP000030170"/>
    </source>
</evidence>
<dbReference type="Pfam" id="PF17782">
    <property type="entry name" value="WHD_DprA"/>
    <property type="match status" value="1"/>
</dbReference>
<proteinExistence type="inferred from homology"/>
<dbReference type="OrthoDB" id="9785707at2"/>
<dbReference type="InterPro" id="IPR041614">
    <property type="entry name" value="DprA_WH"/>
</dbReference>
<dbReference type="InterPro" id="IPR003488">
    <property type="entry name" value="DprA"/>
</dbReference>
<sequence length="373" mass="40763">MPQLEERAFWVSWSQIPGIGAVSLKRLQQHFGHLSVAWNADALALSAISGFGVQTIETVLMERARRDPAQCLEQHLEANPDFWTPFDRDYPRLLLEIPDPPPLLYYRGVVVREENQGVIPTVAMVGTRDPSDYGKRWTRRISIALAQRGFTIVSGMAEGIDTEAHSGCLEVGGRTLAVLGTGVDVIYPPRNQRLYEQILGQGLVLSEYPAGTPPERGHFPRRNRVIAALSRAVIVLEAPSKSGALITAHLANDYNRDVYVLPGSLDNPRSQGCLGLLSRGAQVILGEGYLLEQLGSMPQLDPDPTPTVITATLIPDLEPELQQVLTAIAPESTLFDQIVQQTSLPTSVVSSALVQLELLGLIIPLPGMAYQRS</sequence>
<dbReference type="Gene3D" id="1.10.10.10">
    <property type="entry name" value="Winged helix-like DNA-binding domain superfamily/Winged helix DNA-binding domain"/>
    <property type="match status" value="1"/>
</dbReference>
<dbReference type="PANTHER" id="PTHR43022:SF1">
    <property type="entry name" value="PROTEIN SMF"/>
    <property type="match status" value="1"/>
</dbReference>
<dbReference type="Proteomes" id="UP000030170">
    <property type="component" value="Unassembled WGS sequence"/>
</dbReference>
<feature type="domain" description="Smf/DprA SLOG" evidence="2">
    <location>
        <begin position="82"/>
        <end position="293"/>
    </location>
</feature>
<dbReference type="EMBL" id="JJML01000008">
    <property type="protein sequence ID" value="KGF73396.1"/>
    <property type="molecule type" value="Genomic_DNA"/>
</dbReference>
<dbReference type="STRING" id="1497020.DO97_20140"/>
<dbReference type="PANTHER" id="PTHR43022">
    <property type="entry name" value="PROTEIN SMF"/>
    <property type="match status" value="1"/>
</dbReference>
<keyword evidence="5" id="KW-1185">Reference proteome</keyword>
<organism evidence="4 5">
    <name type="scientific">Neosynechococcus sphagnicola sy1</name>
    <dbReference type="NCBI Taxonomy" id="1497020"/>
    <lineage>
        <taxon>Bacteria</taxon>
        <taxon>Bacillati</taxon>
        <taxon>Cyanobacteriota</taxon>
        <taxon>Cyanophyceae</taxon>
        <taxon>Neosynechococcales</taxon>
        <taxon>Neosynechococcaceae</taxon>
        <taxon>Neosynechococcus</taxon>
    </lineage>
</organism>
<dbReference type="SUPFAM" id="SSF102405">
    <property type="entry name" value="MCP/YpsA-like"/>
    <property type="match status" value="1"/>
</dbReference>
<dbReference type="InterPro" id="IPR010994">
    <property type="entry name" value="RuvA_2-like"/>
</dbReference>
<gene>
    <name evidence="4" type="ORF">DO97_20140</name>
</gene>
<dbReference type="AlphaFoldDB" id="A0A098TMA4"/>
<dbReference type="GO" id="GO:0009294">
    <property type="term" value="P:DNA-mediated transformation"/>
    <property type="evidence" value="ECO:0007669"/>
    <property type="project" value="InterPro"/>
</dbReference>
<comment type="caution">
    <text evidence="4">The sequence shown here is derived from an EMBL/GenBank/DDBJ whole genome shotgun (WGS) entry which is preliminary data.</text>
</comment>
<dbReference type="InterPro" id="IPR057666">
    <property type="entry name" value="DrpA_SLOG"/>
</dbReference>
<dbReference type="Pfam" id="PF02481">
    <property type="entry name" value="DNA_processg_A"/>
    <property type="match status" value="1"/>
</dbReference>
<evidence type="ECO:0000259" key="3">
    <source>
        <dbReference type="Pfam" id="PF17782"/>
    </source>
</evidence>
<evidence type="ECO:0000259" key="2">
    <source>
        <dbReference type="Pfam" id="PF02481"/>
    </source>
</evidence>
<dbReference type="NCBIfam" id="TIGR00732">
    <property type="entry name" value="dprA"/>
    <property type="match status" value="1"/>
</dbReference>
<dbReference type="SUPFAM" id="SSF47781">
    <property type="entry name" value="RuvA domain 2-like"/>
    <property type="match status" value="1"/>
</dbReference>
<reference evidence="4 5" key="1">
    <citation type="journal article" date="2014" name="Mol. Ecol.">
        <title>Evolution of Synechococcus.</title>
        <authorList>
            <person name="Dvorak P."/>
            <person name="Casamatta D."/>
            <person name="Hasler P."/>
            <person name="Poulickova A."/>
            <person name="Ondrej V."/>
            <person name="Sanges R."/>
        </authorList>
    </citation>
    <scope>NUCLEOTIDE SEQUENCE [LARGE SCALE GENOMIC DNA]</scope>
    <source>
        <strain evidence="4 5">CAUP A 1101</strain>
    </source>
</reference>
<dbReference type="InterPro" id="IPR036388">
    <property type="entry name" value="WH-like_DNA-bd_sf"/>
</dbReference>
<evidence type="ECO:0000313" key="4">
    <source>
        <dbReference type="EMBL" id="KGF73396.1"/>
    </source>
</evidence>
<feature type="domain" description="DprA winged helix" evidence="3">
    <location>
        <begin position="313"/>
        <end position="368"/>
    </location>
</feature>
<dbReference type="Gene3D" id="3.40.50.450">
    <property type="match status" value="1"/>
</dbReference>
<name>A0A098TMA4_9CYAN</name>
<accession>A0A098TMA4</accession>
<comment type="similarity">
    <text evidence="1">Belongs to the DprA/Smf family.</text>
</comment>
<protein>
    <submittedName>
        <fullName evidence="4">DNA repair protein Smf</fullName>
    </submittedName>
</protein>